<gene>
    <name evidence="3" type="ORF">HRI_004045900</name>
</gene>
<protein>
    <recommendedName>
        <fullName evidence="2">DCD domain-containing protein</fullName>
    </recommendedName>
</protein>
<organism evidence="3 4">
    <name type="scientific">Hibiscus trionum</name>
    <name type="common">Flower of an hour</name>
    <dbReference type="NCBI Taxonomy" id="183268"/>
    <lineage>
        <taxon>Eukaryota</taxon>
        <taxon>Viridiplantae</taxon>
        <taxon>Streptophyta</taxon>
        <taxon>Embryophyta</taxon>
        <taxon>Tracheophyta</taxon>
        <taxon>Spermatophyta</taxon>
        <taxon>Magnoliopsida</taxon>
        <taxon>eudicotyledons</taxon>
        <taxon>Gunneridae</taxon>
        <taxon>Pentapetalae</taxon>
        <taxon>rosids</taxon>
        <taxon>malvids</taxon>
        <taxon>Malvales</taxon>
        <taxon>Malvaceae</taxon>
        <taxon>Malvoideae</taxon>
        <taxon>Hibiscus</taxon>
    </lineage>
</organism>
<dbReference type="AlphaFoldDB" id="A0A9W7IZ75"/>
<feature type="region of interest" description="Disordered" evidence="1">
    <location>
        <begin position="1"/>
        <end position="189"/>
    </location>
</feature>
<sequence length="581" mass="66570">MEQENNKNKGDNAAEDLAQRHTSEKKSPNLSKAKSDIAKSMAKNFLKTRNAIDTSEVHGRKRKMKNKSISESGKVTENDAKKQKTREANPQKDAITSMEIVDNGQQIQKKEENINRSGGKEKSTKSNGRTKIRRRGKRGGRLNKKQKNEEKQRGKRNIKWNEQMEKHRSSEENFKNKEKSDGKGKKSENKMKEEIDGLIFLCNAKTKFDCFRYRVMGVSNGKKDLVLGIRRGLKLFLYDYDLKLMYGVYKASSSGGMKLEPEAFGGAFPAQVRFSVHADCFPLAESIFKKAIKENYNKNNKFKTELTARQVRKLTKLFRPVAVHSTALPLRSPPSRAAARILEHPENREAHDRPREARPPSYSEASARDPYANINARSYHVLSHETDRQIAYGELPFTRREDIHRDLYLNENDYGAYGFRGERRNSSFQPHMAPRLGSYHRDFIEQPLRQPDVVYREPVPMQRDIIASDPLYLTRREYRTYDLGATQEMQLTVSAATANISRAGASTLDSYATDPHYGRYHGASLFDPYLPHSSREAHPSETDHTSTDYNQRYRHHDAKPVPASTSVSNRYAFTGASFSYR</sequence>
<proteinExistence type="predicted"/>
<feature type="compositionally biased region" description="Basic and acidic residues" evidence="1">
    <location>
        <begin position="108"/>
        <end position="124"/>
    </location>
</feature>
<keyword evidence="4" id="KW-1185">Reference proteome</keyword>
<evidence type="ECO:0000259" key="2">
    <source>
        <dbReference type="PROSITE" id="PS51222"/>
    </source>
</evidence>
<dbReference type="InterPro" id="IPR013989">
    <property type="entry name" value="Dev_and_cell_death_domain"/>
</dbReference>
<evidence type="ECO:0000256" key="1">
    <source>
        <dbReference type="SAM" id="MobiDB-lite"/>
    </source>
</evidence>
<dbReference type="Pfam" id="PF10539">
    <property type="entry name" value="Dev_Cell_Death"/>
    <property type="match status" value="1"/>
</dbReference>
<accession>A0A9W7IZ75</accession>
<dbReference type="PANTHER" id="PTHR46444:SF3">
    <property type="entry name" value="DCD (DEVELOPMENT AND CELL DEATH) DOMAIN PROTEIN"/>
    <property type="match status" value="1"/>
</dbReference>
<evidence type="ECO:0000313" key="3">
    <source>
        <dbReference type="EMBL" id="GMJ03767.1"/>
    </source>
</evidence>
<feature type="region of interest" description="Disordered" evidence="1">
    <location>
        <begin position="343"/>
        <end position="369"/>
    </location>
</feature>
<feature type="compositionally biased region" description="Basic and acidic residues" evidence="1">
    <location>
        <begin position="1"/>
        <end position="37"/>
    </location>
</feature>
<reference evidence="3" key="1">
    <citation type="submission" date="2023-05" db="EMBL/GenBank/DDBJ databases">
        <title>Genome and transcriptome analyses reveal genes involved in the formation of fine ridges on petal epidermal cells in Hibiscus trionum.</title>
        <authorList>
            <person name="Koshimizu S."/>
            <person name="Masuda S."/>
            <person name="Ishii T."/>
            <person name="Shirasu K."/>
            <person name="Hoshino A."/>
            <person name="Arita M."/>
        </authorList>
    </citation>
    <scope>NUCLEOTIDE SEQUENCE</scope>
    <source>
        <strain evidence="3">Hamamatsu line</strain>
    </source>
</reference>
<dbReference type="EMBL" id="BSYR01000037">
    <property type="protein sequence ID" value="GMJ03767.1"/>
    <property type="molecule type" value="Genomic_DNA"/>
</dbReference>
<name>A0A9W7IZ75_HIBTR</name>
<feature type="domain" description="DCD" evidence="2">
    <location>
        <begin position="193"/>
        <end position="320"/>
    </location>
</feature>
<feature type="compositionally biased region" description="Basic and acidic residues" evidence="1">
    <location>
        <begin position="74"/>
        <end position="90"/>
    </location>
</feature>
<dbReference type="Proteomes" id="UP001165190">
    <property type="component" value="Unassembled WGS sequence"/>
</dbReference>
<feature type="compositionally biased region" description="Basic residues" evidence="1">
    <location>
        <begin position="128"/>
        <end position="145"/>
    </location>
</feature>
<feature type="compositionally biased region" description="Basic and acidic residues" evidence="1">
    <location>
        <begin position="343"/>
        <end position="358"/>
    </location>
</feature>
<dbReference type="PANTHER" id="PTHR46444">
    <property type="entry name" value="DCD (DEVELOPMENT AND CELL DEATH) DOMAIN PROTEIN-RELATED"/>
    <property type="match status" value="1"/>
</dbReference>
<dbReference type="SMART" id="SM00767">
    <property type="entry name" value="DCD"/>
    <property type="match status" value="1"/>
</dbReference>
<feature type="compositionally biased region" description="Basic and acidic residues" evidence="1">
    <location>
        <begin position="162"/>
        <end position="189"/>
    </location>
</feature>
<dbReference type="OrthoDB" id="1920894at2759"/>
<evidence type="ECO:0000313" key="4">
    <source>
        <dbReference type="Proteomes" id="UP001165190"/>
    </source>
</evidence>
<dbReference type="PROSITE" id="PS51222">
    <property type="entry name" value="DCD"/>
    <property type="match status" value="1"/>
</dbReference>
<comment type="caution">
    <text evidence="3">The sequence shown here is derived from an EMBL/GenBank/DDBJ whole genome shotgun (WGS) entry which is preliminary data.</text>
</comment>